<dbReference type="VEuPathDB" id="FungiDB:PSHT_12182"/>
<reference evidence="2" key="1">
    <citation type="submission" date="2017-12" db="EMBL/GenBank/DDBJ databases">
        <title>Gene loss provides genomic basis for host adaptation in cereal stripe rust fungi.</title>
        <authorList>
            <person name="Xia C."/>
        </authorList>
    </citation>
    <scope>NUCLEOTIDE SEQUENCE [LARGE SCALE GENOMIC DNA]</scope>
    <source>
        <strain evidence="2">93-210</strain>
    </source>
</reference>
<comment type="caution">
    <text evidence="2">The sequence shown here is derived from an EMBL/GenBank/DDBJ whole genome shotgun (WGS) entry which is preliminary data.</text>
</comment>
<dbReference type="AlphaFoldDB" id="A0A2S4W4L5"/>
<accession>A0A2S4W4L5</accession>
<feature type="compositionally biased region" description="Acidic residues" evidence="1">
    <location>
        <begin position="411"/>
        <end position="427"/>
    </location>
</feature>
<keyword evidence="3" id="KW-1185">Reference proteome</keyword>
<sequence>MVKPFRSDNPQRKSAEQYRDIFREALAHLQSRLKRHRSRKVLECHPDLRSEGEPPYGLGKTILPAFKEKLCSFSLAFTPSIPECDVTNWCEGILNHLVEIDDLLEEIDLAIISIWRGIKPNHVGPIILAHYSVRVRQLIDQVNYLLASQLRNVFTACQTYFENFGLSDPPLDELSTINESSDILRLTAVSMDQIDFIVKKLHETSLGAVLEEWRKIAKQIDLSSQWPLKEPRMHPFFRDIPGHDELMRVEEEARKKAFQAATPIIKLCRTYFNKLSRSTNSQPLIFLSPSMSICEDRVDGLLDYTMRNAYVTPDFVKTMVTWSHEPPTVLKAIDTLRSMFVEFTPMLEKYWDSLSASNEQWVHREALADARAWLNSWSSLFSIATENLIAHVGGDDAREATTGEGETRDDHDDEDDPDSEDDWGNEGSDVDIEERVLIIRLSLPYHLRAMDEFLLHLMSKRSDDGSIDIAPEMTVLSLGIELT</sequence>
<evidence type="ECO:0000313" key="2">
    <source>
        <dbReference type="EMBL" id="POW16637.1"/>
    </source>
</evidence>
<feature type="compositionally biased region" description="Basic and acidic residues" evidence="1">
    <location>
        <begin position="394"/>
        <end position="410"/>
    </location>
</feature>
<evidence type="ECO:0000313" key="3">
    <source>
        <dbReference type="Proteomes" id="UP000239156"/>
    </source>
</evidence>
<dbReference type="PANTHER" id="PTHR33069">
    <property type="entry name" value="CHROMOSOME 7, WHOLE GENOME SHOTGUN SEQUENCE-RELATED"/>
    <property type="match status" value="1"/>
</dbReference>
<evidence type="ECO:0000256" key="1">
    <source>
        <dbReference type="SAM" id="MobiDB-lite"/>
    </source>
</evidence>
<proteinExistence type="predicted"/>
<dbReference type="PANTHER" id="PTHR33069:SF3">
    <property type="entry name" value="DYNEIN HEAVY CHAIN TAIL DOMAIN-CONTAINING PROTEIN"/>
    <property type="match status" value="1"/>
</dbReference>
<dbReference type="VEuPathDB" id="FungiDB:PSTT_01212"/>
<feature type="region of interest" description="Disordered" evidence="1">
    <location>
        <begin position="394"/>
        <end position="427"/>
    </location>
</feature>
<gene>
    <name evidence="2" type="ORF">PSTT_01212</name>
</gene>
<protein>
    <submittedName>
        <fullName evidence="2">Uncharacterized protein</fullName>
    </submittedName>
</protein>
<dbReference type="Proteomes" id="UP000239156">
    <property type="component" value="Unassembled WGS sequence"/>
</dbReference>
<organism evidence="2 3">
    <name type="scientific">Puccinia striiformis</name>
    <dbReference type="NCBI Taxonomy" id="27350"/>
    <lineage>
        <taxon>Eukaryota</taxon>
        <taxon>Fungi</taxon>
        <taxon>Dikarya</taxon>
        <taxon>Basidiomycota</taxon>
        <taxon>Pucciniomycotina</taxon>
        <taxon>Pucciniomycetes</taxon>
        <taxon>Pucciniales</taxon>
        <taxon>Pucciniaceae</taxon>
        <taxon>Puccinia</taxon>
    </lineage>
</organism>
<name>A0A2S4W4L5_9BASI</name>
<dbReference type="EMBL" id="PKSL01000006">
    <property type="protein sequence ID" value="POW16637.1"/>
    <property type="molecule type" value="Genomic_DNA"/>
</dbReference>